<dbReference type="InterPro" id="IPR045886">
    <property type="entry name" value="ThiF/MoeB/HesA"/>
</dbReference>
<protein>
    <submittedName>
        <fullName evidence="3">UBA/THIF-type NAD/FAD binding domain-containing protein</fullName>
    </submittedName>
</protein>
<dbReference type="HOGENOM" id="CLU_079318_0_0_5"/>
<dbReference type="KEGG" id="rei:IE4771_PA00034"/>
<organism evidence="3 4">
    <name type="scientific">Rhizobium etli bv. mimosae str. IE4771</name>
    <dbReference type="NCBI Taxonomy" id="1432050"/>
    <lineage>
        <taxon>Bacteria</taxon>
        <taxon>Pseudomonadati</taxon>
        <taxon>Pseudomonadota</taxon>
        <taxon>Alphaproteobacteria</taxon>
        <taxon>Hyphomicrobiales</taxon>
        <taxon>Rhizobiaceae</taxon>
        <taxon>Rhizobium/Agrobacterium group</taxon>
        <taxon>Rhizobium</taxon>
    </lineage>
</organism>
<dbReference type="Proteomes" id="UP000027180">
    <property type="component" value="Plasmid pRetIE4771a"/>
</dbReference>
<keyword evidence="3" id="KW-0614">Plasmid</keyword>
<dbReference type="OrthoDB" id="272552at2"/>
<dbReference type="RefSeq" id="WP_040139915.1">
    <property type="nucleotide sequence ID" value="NZ_CP006987.1"/>
</dbReference>
<dbReference type="Pfam" id="PF00899">
    <property type="entry name" value="ThiF"/>
    <property type="match status" value="1"/>
</dbReference>
<proteinExistence type="predicted"/>
<name>A0A060IBS4_RHIET</name>
<dbReference type="EMBL" id="CP006987">
    <property type="protein sequence ID" value="AIC29540.1"/>
    <property type="molecule type" value="Genomic_DNA"/>
</dbReference>
<dbReference type="Gene3D" id="3.40.50.720">
    <property type="entry name" value="NAD(P)-binding Rossmann-like Domain"/>
    <property type="match status" value="1"/>
</dbReference>
<evidence type="ECO:0000256" key="1">
    <source>
        <dbReference type="SAM" id="Phobius"/>
    </source>
</evidence>
<dbReference type="PANTHER" id="PTHR43267">
    <property type="entry name" value="TRNA THREONYLCARBAMOYLADENOSINE DEHYDRATASE"/>
    <property type="match status" value="1"/>
</dbReference>
<evidence type="ECO:0000313" key="4">
    <source>
        <dbReference type="Proteomes" id="UP000027180"/>
    </source>
</evidence>
<accession>A0A060IBS4</accession>
<feature type="transmembrane region" description="Helical" evidence="1">
    <location>
        <begin position="44"/>
        <end position="66"/>
    </location>
</feature>
<geneLocation type="plasmid" evidence="3 4">
    <name>pRetIE4771a</name>
</geneLocation>
<dbReference type="InterPro" id="IPR000594">
    <property type="entry name" value="ThiF_NAD_FAD-bd"/>
</dbReference>
<dbReference type="AlphaFoldDB" id="A0A060IBS4"/>
<dbReference type="GO" id="GO:0061503">
    <property type="term" value="F:tRNA threonylcarbamoyladenosine dehydratase"/>
    <property type="evidence" value="ECO:0007669"/>
    <property type="project" value="TreeGrafter"/>
</dbReference>
<keyword evidence="1" id="KW-0812">Transmembrane</keyword>
<gene>
    <name evidence="3" type="ORF">IE4771_PA00034</name>
</gene>
<keyword evidence="1" id="KW-1133">Transmembrane helix</keyword>
<keyword evidence="1" id="KW-0472">Membrane</keyword>
<evidence type="ECO:0000259" key="2">
    <source>
        <dbReference type="Pfam" id="PF00899"/>
    </source>
</evidence>
<dbReference type="CDD" id="cd01483">
    <property type="entry name" value="E1_enzyme_family"/>
    <property type="match status" value="1"/>
</dbReference>
<dbReference type="GO" id="GO:0061504">
    <property type="term" value="P:cyclic threonylcarbamoyladenosine biosynthetic process"/>
    <property type="evidence" value="ECO:0007669"/>
    <property type="project" value="TreeGrafter"/>
</dbReference>
<dbReference type="GO" id="GO:0008641">
    <property type="term" value="F:ubiquitin-like modifier activating enzyme activity"/>
    <property type="evidence" value="ECO:0007669"/>
    <property type="project" value="InterPro"/>
</dbReference>
<sequence length="316" mass="35199">MQKKPRIITLEGKKDPVFYRERTKRNELFLGVGREQMALSQQKLANAVVGVAGAGGLGGGLAMMLARLGVGHIKICDPDSFEVTNINRQLGATPETIGHNKSIVVGELIHQTMPDVTVEIFPEGMQKHVAKEFVEGCDLLVDCVDFYLVDQRYDMHKAFRESPTCKSCVAGTVVGWGANVYHFTQDGLTLEDFYGIPADAEQTEEVVDKLVKLQASFLPRFPSKDAIYDYMRDTGNVPILSLAPPLGQYMIVTRAALILMGLDKAPYCTELPPMPSYLWMDASTMECGVYEFNGAFVNEDEFETHFKNFEPERLRA</sequence>
<dbReference type="InterPro" id="IPR035985">
    <property type="entry name" value="Ubiquitin-activating_enz"/>
</dbReference>
<evidence type="ECO:0000313" key="3">
    <source>
        <dbReference type="EMBL" id="AIC29540.1"/>
    </source>
</evidence>
<dbReference type="PANTHER" id="PTHR43267:SF1">
    <property type="entry name" value="TRNA THREONYLCARBAMOYLADENOSINE DEHYDRATASE"/>
    <property type="match status" value="1"/>
</dbReference>
<reference evidence="3 4" key="1">
    <citation type="submission" date="2013-12" db="EMBL/GenBank/DDBJ databases">
        <title>Complete genome sequence of Rhizobium etli bv. mimosae IE4771.</title>
        <authorList>
            <person name="Bustos P."/>
            <person name="Santamaria R.I."/>
            <person name="Lozano L."/>
            <person name="Ormeno-Orrillo E."/>
            <person name="Rogel M.A."/>
            <person name="Romero D."/>
            <person name="Cevallos M.A."/>
            <person name="Martinez-Romero E."/>
            <person name="Gonzalez V."/>
        </authorList>
    </citation>
    <scope>NUCLEOTIDE SEQUENCE [LARGE SCALE GENOMIC DNA]</scope>
    <source>
        <strain evidence="3 4">IE4771</strain>
        <plasmid evidence="4">Plasmid pRetIE4771a</plasmid>
    </source>
</reference>
<feature type="domain" description="THIF-type NAD/FAD binding fold" evidence="2">
    <location>
        <begin position="40"/>
        <end position="205"/>
    </location>
</feature>
<dbReference type="SUPFAM" id="SSF69572">
    <property type="entry name" value="Activating enzymes of the ubiquitin-like proteins"/>
    <property type="match status" value="1"/>
</dbReference>